<dbReference type="Pfam" id="PF24626">
    <property type="entry name" value="SH3_Tf2-1"/>
    <property type="match status" value="1"/>
</dbReference>
<reference evidence="2 3" key="1">
    <citation type="submission" date="2020-10" db="EMBL/GenBank/DDBJ databases">
        <title>Plant Genome Project.</title>
        <authorList>
            <person name="Zhang R.-G."/>
        </authorList>
    </citation>
    <scope>NUCLEOTIDE SEQUENCE [LARGE SCALE GENOMIC DNA]</scope>
    <source>
        <strain evidence="2">FAFU-HL-1</strain>
        <tissue evidence="2">Leaf</tissue>
    </source>
</reference>
<gene>
    <name evidence="2" type="ORF">SADUNF_Sadunf05G0112500</name>
</gene>
<organism evidence="2 3">
    <name type="scientific">Salix dunnii</name>
    <dbReference type="NCBI Taxonomy" id="1413687"/>
    <lineage>
        <taxon>Eukaryota</taxon>
        <taxon>Viridiplantae</taxon>
        <taxon>Streptophyta</taxon>
        <taxon>Embryophyta</taxon>
        <taxon>Tracheophyta</taxon>
        <taxon>Spermatophyta</taxon>
        <taxon>Magnoliopsida</taxon>
        <taxon>eudicotyledons</taxon>
        <taxon>Gunneridae</taxon>
        <taxon>Pentapetalae</taxon>
        <taxon>rosids</taxon>
        <taxon>fabids</taxon>
        <taxon>Malpighiales</taxon>
        <taxon>Salicaceae</taxon>
        <taxon>Saliceae</taxon>
        <taxon>Salix</taxon>
    </lineage>
</organism>
<keyword evidence="3" id="KW-1185">Reference proteome</keyword>
<dbReference type="EMBL" id="JADGMS010000005">
    <property type="protein sequence ID" value="KAF9682473.1"/>
    <property type="molecule type" value="Genomic_DNA"/>
</dbReference>
<evidence type="ECO:0000313" key="2">
    <source>
        <dbReference type="EMBL" id="KAF9682473.1"/>
    </source>
</evidence>
<dbReference type="InterPro" id="IPR056924">
    <property type="entry name" value="SH3_Tf2-1"/>
</dbReference>
<name>A0A835K5Q5_9ROSI</name>
<dbReference type="OrthoDB" id="852023at2759"/>
<sequence length="134" mass="15086">MAYKLDLPPSSKLHPVFHVSSLKPFHGTSVSIEPSLLVLTNGELQPLPKALLDSRIIHNQRQVLVHWDGLSLADSSWEDVSSFQTRFPSFVLVNKCSFNGVSNVMFNVDKKLTNKEVINNREVISKVIDMDVEK</sequence>
<feature type="domain" description="Tf2-1-like SH3-like" evidence="1">
    <location>
        <begin position="1"/>
        <end position="26"/>
    </location>
</feature>
<comment type="caution">
    <text evidence="2">The sequence shown here is derived from an EMBL/GenBank/DDBJ whole genome shotgun (WGS) entry which is preliminary data.</text>
</comment>
<proteinExistence type="predicted"/>
<accession>A0A835K5Q5</accession>
<dbReference type="Gene3D" id="2.40.50.40">
    <property type="match status" value="1"/>
</dbReference>
<dbReference type="Proteomes" id="UP000657918">
    <property type="component" value="Unassembled WGS sequence"/>
</dbReference>
<protein>
    <recommendedName>
        <fullName evidence="1">Tf2-1-like SH3-like domain-containing protein</fullName>
    </recommendedName>
</protein>
<dbReference type="AlphaFoldDB" id="A0A835K5Q5"/>
<evidence type="ECO:0000259" key="1">
    <source>
        <dbReference type="Pfam" id="PF24626"/>
    </source>
</evidence>
<evidence type="ECO:0000313" key="3">
    <source>
        <dbReference type="Proteomes" id="UP000657918"/>
    </source>
</evidence>
<dbReference type="InterPro" id="IPR016197">
    <property type="entry name" value="Chromo-like_dom_sf"/>
</dbReference>
<dbReference type="SUPFAM" id="SSF54160">
    <property type="entry name" value="Chromo domain-like"/>
    <property type="match status" value="1"/>
</dbReference>